<comment type="subcellular location">
    <subcellularLocation>
        <location evidence="1">Cytoplasm</location>
    </subcellularLocation>
</comment>
<dbReference type="Gene3D" id="3.20.80.10">
    <property type="entry name" value="Regulatory factor, effector binding domain"/>
    <property type="match status" value="1"/>
</dbReference>
<gene>
    <name evidence="7" type="ORF">PECUL_23A036761</name>
</gene>
<evidence type="ECO:0000256" key="4">
    <source>
        <dbReference type="ARBA" id="ARBA00022490"/>
    </source>
</evidence>
<keyword evidence="4" id="KW-0963">Cytoplasm</keyword>
<evidence type="ECO:0000256" key="6">
    <source>
        <dbReference type="ARBA" id="ARBA00040755"/>
    </source>
</evidence>
<keyword evidence="8" id="KW-1185">Reference proteome</keyword>
<comment type="subunit">
    <text evidence="3">Monomer.</text>
</comment>
<evidence type="ECO:0000313" key="7">
    <source>
        <dbReference type="EMBL" id="CAH2253187.1"/>
    </source>
</evidence>
<dbReference type="SUPFAM" id="SSF55136">
    <property type="entry name" value="Probable bacterial effector-binding domain"/>
    <property type="match status" value="1"/>
</dbReference>
<organism evidence="7 8">
    <name type="scientific">Pelobates cultripes</name>
    <name type="common">Western spadefoot toad</name>
    <dbReference type="NCBI Taxonomy" id="61616"/>
    <lineage>
        <taxon>Eukaryota</taxon>
        <taxon>Metazoa</taxon>
        <taxon>Chordata</taxon>
        <taxon>Craniata</taxon>
        <taxon>Vertebrata</taxon>
        <taxon>Euteleostomi</taxon>
        <taxon>Amphibia</taxon>
        <taxon>Batrachia</taxon>
        <taxon>Anura</taxon>
        <taxon>Pelobatoidea</taxon>
        <taxon>Pelobatidae</taxon>
        <taxon>Pelobates</taxon>
    </lineage>
</organism>
<proteinExistence type="inferred from homology"/>
<evidence type="ECO:0000256" key="5">
    <source>
        <dbReference type="ARBA" id="ARBA00037673"/>
    </source>
</evidence>
<dbReference type="Proteomes" id="UP001295444">
    <property type="component" value="Chromosome 02"/>
</dbReference>
<dbReference type="PANTHER" id="PTHR11220">
    <property type="entry name" value="HEME-BINDING PROTEIN-RELATED"/>
    <property type="match status" value="1"/>
</dbReference>
<dbReference type="EMBL" id="OW240913">
    <property type="protein sequence ID" value="CAH2253187.1"/>
    <property type="molecule type" value="Genomic_DNA"/>
</dbReference>
<evidence type="ECO:0000256" key="1">
    <source>
        <dbReference type="ARBA" id="ARBA00004496"/>
    </source>
</evidence>
<dbReference type="FunFam" id="3.20.80.10:FF:000003">
    <property type="entry name" value="Heme-binding protein 1"/>
    <property type="match status" value="1"/>
</dbReference>
<evidence type="ECO:0000256" key="3">
    <source>
        <dbReference type="ARBA" id="ARBA00011245"/>
    </source>
</evidence>
<dbReference type="InterPro" id="IPR006917">
    <property type="entry name" value="SOUL_heme-bd"/>
</dbReference>
<comment type="similarity">
    <text evidence="2">Belongs to the HEBP family.</text>
</comment>
<reference evidence="7" key="1">
    <citation type="submission" date="2022-03" db="EMBL/GenBank/DDBJ databases">
        <authorList>
            <person name="Alioto T."/>
            <person name="Alioto T."/>
            <person name="Gomez Garrido J."/>
        </authorList>
    </citation>
    <scope>NUCLEOTIDE SEQUENCE</scope>
</reference>
<dbReference type="GO" id="GO:0005737">
    <property type="term" value="C:cytoplasm"/>
    <property type="evidence" value="ECO:0007669"/>
    <property type="project" value="UniProtKB-SubCell"/>
</dbReference>
<evidence type="ECO:0000256" key="2">
    <source>
        <dbReference type="ARBA" id="ARBA00009817"/>
    </source>
</evidence>
<protein>
    <recommendedName>
        <fullName evidence="6">Heme-binding protein 1</fullName>
    </recommendedName>
</protein>
<dbReference type="Pfam" id="PF04832">
    <property type="entry name" value="SOUL"/>
    <property type="match status" value="1"/>
</dbReference>
<dbReference type="InterPro" id="IPR011256">
    <property type="entry name" value="Reg_factor_effector_dom_sf"/>
</dbReference>
<name>A0AAD1RG72_PELCU</name>
<accession>A0AAD1RG72</accession>
<dbReference type="AlphaFoldDB" id="A0AAD1RG72"/>
<dbReference type="GO" id="GO:0020037">
    <property type="term" value="F:heme binding"/>
    <property type="evidence" value="ECO:0007669"/>
    <property type="project" value="TreeGrafter"/>
</dbReference>
<sequence length="271" mass="30535">MSHDFSKTRNPLWSVFIHTSGVCPSPLSLVAVLKRLIPLPLPLIQSYRDSAHSLLLAQCLLVAVMGARSVLVLSLLCVWGAVRAEEGAADEYKAPDFCGTYECPKYQVAKKYETFELRTYESTLWVTTPLELDYFGFGIYRSFKRLFDYINGQNSQGIKIKMTVPVRIYVPLITPTDKNATMSFFVPLAVVNPPQPLNKEVYIESVPQMSFYVKSFGGYALKPHYEKKAKMLSEELTALGLGFDSTFGTAAGYNDPLTFVGRHNEVWYRVQ</sequence>
<comment type="function">
    <text evidence="5">May bind free porphyrinogens that may be present in the cell and thus facilitate removal of these potentially toxic compound. Binds with a high affinity to one molecule of heme or porphyrins. It binds metalloporphyrins, free porphyrins and N-methylprotoporphyrin with similar affinities.</text>
</comment>
<dbReference type="PANTHER" id="PTHR11220:SF74">
    <property type="entry name" value="LOC100135146 PROTEIN"/>
    <property type="match status" value="1"/>
</dbReference>
<evidence type="ECO:0000313" key="8">
    <source>
        <dbReference type="Proteomes" id="UP001295444"/>
    </source>
</evidence>